<dbReference type="InterPro" id="IPR048258">
    <property type="entry name" value="Cyclins_cyclin-box"/>
</dbReference>
<dbReference type="SUPFAM" id="SSF47954">
    <property type="entry name" value="Cyclin-like"/>
    <property type="match status" value="2"/>
</dbReference>
<gene>
    <name evidence="7" type="ORF">OE88DRAFT_1596965</name>
</gene>
<dbReference type="InterPro" id="IPR046965">
    <property type="entry name" value="Cyclin_A/B-like"/>
</dbReference>
<keyword evidence="8" id="KW-1185">Reference proteome</keyword>
<evidence type="ECO:0000256" key="5">
    <source>
        <dbReference type="RuleBase" id="RU000383"/>
    </source>
</evidence>
<evidence type="ECO:0000256" key="2">
    <source>
        <dbReference type="ARBA" id="ARBA00022618"/>
    </source>
</evidence>
<dbReference type="GO" id="GO:0051301">
    <property type="term" value="P:cell division"/>
    <property type="evidence" value="ECO:0007669"/>
    <property type="project" value="UniProtKB-KW"/>
</dbReference>
<dbReference type="STRING" id="5364.A0A5C3MJH3"/>
<dbReference type="GO" id="GO:0044843">
    <property type="term" value="P:cell cycle G1/S phase transition"/>
    <property type="evidence" value="ECO:0007669"/>
    <property type="project" value="UniProtKB-ARBA"/>
</dbReference>
<evidence type="ECO:0000313" key="7">
    <source>
        <dbReference type="EMBL" id="TFK45559.1"/>
    </source>
</evidence>
<dbReference type="Gene3D" id="1.10.472.10">
    <property type="entry name" value="Cyclin-like"/>
    <property type="match status" value="2"/>
</dbReference>
<dbReference type="GO" id="GO:0051726">
    <property type="term" value="P:regulation of cell cycle"/>
    <property type="evidence" value="ECO:0007669"/>
    <property type="project" value="UniProtKB-ARBA"/>
</dbReference>
<dbReference type="PIRSF" id="PIRSF001771">
    <property type="entry name" value="Cyclin_A_B_D_E"/>
    <property type="match status" value="1"/>
</dbReference>
<reference evidence="7 8" key="1">
    <citation type="journal article" date="2019" name="Nat. Ecol. Evol.">
        <title>Megaphylogeny resolves global patterns of mushroom evolution.</title>
        <authorList>
            <person name="Varga T."/>
            <person name="Krizsan K."/>
            <person name="Foldi C."/>
            <person name="Dima B."/>
            <person name="Sanchez-Garcia M."/>
            <person name="Sanchez-Ramirez S."/>
            <person name="Szollosi G.J."/>
            <person name="Szarkandi J.G."/>
            <person name="Papp V."/>
            <person name="Albert L."/>
            <person name="Andreopoulos W."/>
            <person name="Angelini C."/>
            <person name="Antonin V."/>
            <person name="Barry K.W."/>
            <person name="Bougher N.L."/>
            <person name="Buchanan P."/>
            <person name="Buyck B."/>
            <person name="Bense V."/>
            <person name="Catcheside P."/>
            <person name="Chovatia M."/>
            <person name="Cooper J."/>
            <person name="Damon W."/>
            <person name="Desjardin D."/>
            <person name="Finy P."/>
            <person name="Geml J."/>
            <person name="Haridas S."/>
            <person name="Hughes K."/>
            <person name="Justo A."/>
            <person name="Karasinski D."/>
            <person name="Kautmanova I."/>
            <person name="Kiss B."/>
            <person name="Kocsube S."/>
            <person name="Kotiranta H."/>
            <person name="LaButti K.M."/>
            <person name="Lechner B.E."/>
            <person name="Liimatainen K."/>
            <person name="Lipzen A."/>
            <person name="Lukacs Z."/>
            <person name="Mihaltcheva S."/>
            <person name="Morgado L.N."/>
            <person name="Niskanen T."/>
            <person name="Noordeloos M.E."/>
            <person name="Ohm R.A."/>
            <person name="Ortiz-Santana B."/>
            <person name="Ovrebo C."/>
            <person name="Racz N."/>
            <person name="Riley R."/>
            <person name="Savchenko A."/>
            <person name="Shiryaev A."/>
            <person name="Soop K."/>
            <person name="Spirin V."/>
            <person name="Szebenyi C."/>
            <person name="Tomsovsky M."/>
            <person name="Tulloss R.E."/>
            <person name="Uehling J."/>
            <person name="Grigoriev I.V."/>
            <person name="Vagvolgyi C."/>
            <person name="Papp T."/>
            <person name="Martin F.M."/>
            <person name="Miettinen O."/>
            <person name="Hibbett D.S."/>
            <person name="Nagy L.G."/>
        </authorList>
    </citation>
    <scope>NUCLEOTIDE SEQUENCE [LARGE SCALE GENOMIC DNA]</scope>
    <source>
        <strain evidence="7 8">OMC1185</strain>
    </source>
</reference>
<feature type="non-terminal residue" evidence="7">
    <location>
        <position position="196"/>
    </location>
</feature>
<sequence length="196" mass="22889">EEYIEDIIASMHGQEEQTHAVARAIDLQPEIRWHLRPIATDYIVECHADLRLRQEVLYLCQNIVDRYLSRRIMHLQNYQLLSITALLMAAKLLDLSNTAYVEMFVRYCGGLYAENQLLQMEHDIAYVVEWDFQHPTAETWLSLYCRSPGSVEMEVQDAARFMMELTLYYREFVSYPSSAIALGCLALTHDVYGKDR</sequence>
<accession>A0A5C3MJH3</accession>
<dbReference type="PROSITE" id="PS00292">
    <property type="entry name" value="CYCLINS"/>
    <property type="match status" value="1"/>
</dbReference>
<keyword evidence="2" id="KW-0132">Cell division</keyword>
<name>A0A5C3MJH3_9AGAM</name>
<proteinExistence type="inferred from homology"/>
<evidence type="ECO:0000256" key="3">
    <source>
        <dbReference type="ARBA" id="ARBA00023127"/>
    </source>
</evidence>
<evidence type="ECO:0000256" key="1">
    <source>
        <dbReference type="ARBA" id="ARBA00008742"/>
    </source>
</evidence>
<dbReference type="Pfam" id="PF02984">
    <property type="entry name" value="Cyclin_C"/>
    <property type="match status" value="1"/>
</dbReference>
<dbReference type="InterPro" id="IPR039361">
    <property type="entry name" value="Cyclin"/>
</dbReference>
<organism evidence="7 8">
    <name type="scientific">Heliocybe sulcata</name>
    <dbReference type="NCBI Taxonomy" id="5364"/>
    <lineage>
        <taxon>Eukaryota</taxon>
        <taxon>Fungi</taxon>
        <taxon>Dikarya</taxon>
        <taxon>Basidiomycota</taxon>
        <taxon>Agaricomycotina</taxon>
        <taxon>Agaricomycetes</taxon>
        <taxon>Gloeophyllales</taxon>
        <taxon>Gloeophyllaceae</taxon>
        <taxon>Heliocybe</taxon>
    </lineage>
</organism>
<dbReference type="EMBL" id="ML213541">
    <property type="protein sequence ID" value="TFK45559.1"/>
    <property type="molecule type" value="Genomic_DNA"/>
</dbReference>
<dbReference type="GO" id="GO:0044772">
    <property type="term" value="P:mitotic cell cycle phase transition"/>
    <property type="evidence" value="ECO:0007669"/>
    <property type="project" value="InterPro"/>
</dbReference>
<protein>
    <submittedName>
        <fullName evidence="7">Cyclin-like protein</fullName>
    </submittedName>
</protein>
<feature type="non-terminal residue" evidence="7">
    <location>
        <position position="1"/>
    </location>
</feature>
<dbReference type="AlphaFoldDB" id="A0A5C3MJH3"/>
<dbReference type="SMART" id="SM00385">
    <property type="entry name" value="CYCLIN"/>
    <property type="match status" value="1"/>
</dbReference>
<dbReference type="GO" id="GO:0016538">
    <property type="term" value="F:cyclin-dependent protein serine/threonine kinase regulator activity"/>
    <property type="evidence" value="ECO:0007669"/>
    <property type="project" value="InterPro"/>
</dbReference>
<dbReference type="OrthoDB" id="5590282at2759"/>
<dbReference type="InterPro" id="IPR004367">
    <property type="entry name" value="Cyclin_C-dom"/>
</dbReference>
<evidence type="ECO:0000259" key="6">
    <source>
        <dbReference type="SMART" id="SM00385"/>
    </source>
</evidence>
<dbReference type="InterPro" id="IPR006671">
    <property type="entry name" value="Cyclin_N"/>
</dbReference>
<keyword evidence="3 5" id="KW-0195">Cyclin</keyword>
<dbReference type="CDD" id="cd20537">
    <property type="entry name" value="CYCLIN_CCNO-like_rpt2"/>
    <property type="match status" value="1"/>
</dbReference>
<dbReference type="InterPro" id="IPR036915">
    <property type="entry name" value="Cyclin-like_sf"/>
</dbReference>
<evidence type="ECO:0000313" key="8">
    <source>
        <dbReference type="Proteomes" id="UP000305948"/>
    </source>
</evidence>
<dbReference type="InterPro" id="IPR013763">
    <property type="entry name" value="Cyclin-like_dom"/>
</dbReference>
<keyword evidence="4" id="KW-0131">Cell cycle</keyword>
<evidence type="ECO:0000256" key="4">
    <source>
        <dbReference type="ARBA" id="ARBA00023306"/>
    </source>
</evidence>
<feature type="domain" description="Cyclin-like" evidence="6">
    <location>
        <begin position="41"/>
        <end position="126"/>
    </location>
</feature>
<comment type="similarity">
    <text evidence="1 5">Belongs to the cyclin family.</text>
</comment>
<dbReference type="Proteomes" id="UP000305948">
    <property type="component" value="Unassembled WGS sequence"/>
</dbReference>
<dbReference type="PANTHER" id="PTHR10177">
    <property type="entry name" value="CYCLINS"/>
    <property type="match status" value="1"/>
</dbReference>
<dbReference type="Pfam" id="PF00134">
    <property type="entry name" value="Cyclin_N"/>
    <property type="match status" value="1"/>
</dbReference>
<dbReference type="FunFam" id="1.10.472.10:FF:000010">
    <property type="entry name" value="G1/S-specific cyclin Cln1"/>
    <property type="match status" value="1"/>
</dbReference>